<name>A0ABD1REH3_9LAMI</name>
<evidence type="ECO:0000256" key="1">
    <source>
        <dbReference type="SAM" id="MobiDB-lite"/>
    </source>
</evidence>
<accession>A0ABD1REH3</accession>
<evidence type="ECO:0000313" key="3">
    <source>
        <dbReference type="Proteomes" id="UP001604336"/>
    </source>
</evidence>
<gene>
    <name evidence="2" type="ORF">Adt_31569</name>
</gene>
<keyword evidence="3" id="KW-1185">Reference proteome</keyword>
<comment type="caution">
    <text evidence="2">The sequence shown here is derived from an EMBL/GenBank/DDBJ whole genome shotgun (WGS) entry which is preliminary data.</text>
</comment>
<protein>
    <submittedName>
        <fullName evidence="2">Berberine bridge enzyme-like 13</fullName>
    </submittedName>
</protein>
<reference evidence="3" key="1">
    <citation type="submission" date="2024-07" db="EMBL/GenBank/DDBJ databases">
        <title>Two chromosome-level genome assemblies of Korean endemic species Abeliophyllum distichum and Forsythia ovata (Oleaceae).</title>
        <authorList>
            <person name="Jang H."/>
        </authorList>
    </citation>
    <scope>NUCLEOTIDE SEQUENCE [LARGE SCALE GENOMIC DNA]</scope>
</reference>
<evidence type="ECO:0000313" key="2">
    <source>
        <dbReference type="EMBL" id="KAL2486813.1"/>
    </source>
</evidence>
<dbReference type="EMBL" id="JBFOLK010000009">
    <property type="protein sequence ID" value="KAL2486813.1"/>
    <property type="molecule type" value="Genomic_DNA"/>
</dbReference>
<feature type="compositionally biased region" description="Acidic residues" evidence="1">
    <location>
        <begin position="51"/>
        <end position="60"/>
    </location>
</feature>
<feature type="region of interest" description="Disordered" evidence="1">
    <location>
        <begin position="35"/>
        <end position="84"/>
    </location>
</feature>
<organism evidence="2 3">
    <name type="scientific">Abeliophyllum distichum</name>
    <dbReference type="NCBI Taxonomy" id="126358"/>
    <lineage>
        <taxon>Eukaryota</taxon>
        <taxon>Viridiplantae</taxon>
        <taxon>Streptophyta</taxon>
        <taxon>Embryophyta</taxon>
        <taxon>Tracheophyta</taxon>
        <taxon>Spermatophyta</taxon>
        <taxon>Magnoliopsida</taxon>
        <taxon>eudicotyledons</taxon>
        <taxon>Gunneridae</taxon>
        <taxon>Pentapetalae</taxon>
        <taxon>asterids</taxon>
        <taxon>lamiids</taxon>
        <taxon>Lamiales</taxon>
        <taxon>Oleaceae</taxon>
        <taxon>Forsythieae</taxon>
        <taxon>Abeliophyllum</taxon>
    </lineage>
</organism>
<sequence>MSDEISISQKPTDTINLGTLKRMKNVKEDGQWVAKTKGFDMESGPSTLSFEGDEAMDDDGQDGKDLSPPSSIHDMPQSSFPSSSSDFTFFNDHYNLLNSQIDSLTSTVDGLQHSMDGFNSMLQQVVISSQTLHSCFDIVFSPPLPLDH</sequence>
<proteinExistence type="predicted"/>
<dbReference type="Proteomes" id="UP001604336">
    <property type="component" value="Unassembled WGS sequence"/>
</dbReference>
<dbReference type="AlphaFoldDB" id="A0ABD1REH3"/>